<keyword evidence="12" id="KW-1185">Reference proteome</keyword>
<evidence type="ECO:0000256" key="10">
    <source>
        <dbReference type="RuleBase" id="RU000461"/>
    </source>
</evidence>
<dbReference type="PANTHER" id="PTHR46300:SF7">
    <property type="entry name" value="P450, PUTATIVE (EUROFUNG)-RELATED"/>
    <property type="match status" value="1"/>
</dbReference>
<evidence type="ECO:0000256" key="7">
    <source>
        <dbReference type="ARBA" id="ARBA00023004"/>
    </source>
</evidence>
<dbReference type="GO" id="GO:0004497">
    <property type="term" value="F:monooxygenase activity"/>
    <property type="evidence" value="ECO:0007669"/>
    <property type="project" value="UniProtKB-KW"/>
</dbReference>
<dbReference type="GO" id="GO:0020037">
    <property type="term" value="F:heme binding"/>
    <property type="evidence" value="ECO:0007669"/>
    <property type="project" value="InterPro"/>
</dbReference>
<name>A0AAD7HZ54_9AGAR</name>
<gene>
    <name evidence="11" type="ORF">B0H16DRAFT_1733201</name>
</gene>
<dbReference type="PRINTS" id="PR00463">
    <property type="entry name" value="EP450I"/>
</dbReference>
<dbReference type="Proteomes" id="UP001215598">
    <property type="component" value="Unassembled WGS sequence"/>
</dbReference>
<proteinExistence type="inferred from homology"/>
<evidence type="ECO:0000256" key="9">
    <source>
        <dbReference type="PIRSR" id="PIRSR602401-1"/>
    </source>
</evidence>
<dbReference type="Gene3D" id="1.10.630.10">
    <property type="entry name" value="Cytochrome P450"/>
    <property type="match status" value="1"/>
</dbReference>
<keyword evidence="7 9" id="KW-0408">Iron</keyword>
<dbReference type="CDD" id="cd11065">
    <property type="entry name" value="CYP64-like"/>
    <property type="match status" value="1"/>
</dbReference>
<reference evidence="11" key="1">
    <citation type="submission" date="2023-03" db="EMBL/GenBank/DDBJ databases">
        <title>Massive genome expansion in bonnet fungi (Mycena s.s.) driven by repeated elements and novel gene families across ecological guilds.</title>
        <authorList>
            <consortium name="Lawrence Berkeley National Laboratory"/>
            <person name="Harder C.B."/>
            <person name="Miyauchi S."/>
            <person name="Viragh M."/>
            <person name="Kuo A."/>
            <person name="Thoen E."/>
            <person name="Andreopoulos B."/>
            <person name="Lu D."/>
            <person name="Skrede I."/>
            <person name="Drula E."/>
            <person name="Henrissat B."/>
            <person name="Morin E."/>
            <person name="Kohler A."/>
            <person name="Barry K."/>
            <person name="LaButti K."/>
            <person name="Morin E."/>
            <person name="Salamov A."/>
            <person name="Lipzen A."/>
            <person name="Mereny Z."/>
            <person name="Hegedus B."/>
            <person name="Baldrian P."/>
            <person name="Stursova M."/>
            <person name="Weitz H."/>
            <person name="Taylor A."/>
            <person name="Grigoriev I.V."/>
            <person name="Nagy L.G."/>
            <person name="Martin F."/>
            <person name="Kauserud H."/>
        </authorList>
    </citation>
    <scope>NUCLEOTIDE SEQUENCE</scope>
    <source>
        <strain evidence="11">CBHHK182m</strain>
    </source>
</reference>
<evidence type="ECO:0000256" key="3">
    <source>
        <dbReference type="ARBA" id="ARBA00010617"/>
    </source>
</evidence>
<comment type="pathway">
    <text evidence="2">Secondary metabolite biosynthesis.</text>
</comment>
<comment type="similarity">
    <text evidence="3 10">Belongs to the cytochrome P450 family.</text>
</comment>
<dbReference type="GO" id="GO:0005506">
    <property type="term" value="F:iron ion binding"/>
    <property type="evidence" value="ECO:0007669"/>
    <property type="project" value="InterPro"/>
</dbReference>
<accession>A0AAD7HZ54</accession>
<dbReference type="SUPFAM" id="SSF48264">
    <property type="entry name" value="Cytochrome P450"/>
    <property type="match status" value="1"/>
</dbReference>
<evidence type="ECO:0000256" key="6">
    <source>
        <dbReference type="ARBA" id="ARBA00023002"/>
    </source>
</evidence>
<protein>
    <submittedName>
        <fullName evidence="11">Cytochrome P450</fullName>
    </submittedName>
</protein>
<keyword evidence="4 9" id="KW-0349">Heme</keyword>
<keyword evidence="5 9" id="KW-0479">Metal-binding</keyword>
<keyword evidence="8 10" id="KW-0503">Monooxygenase</keyword>
<evidence type="ECO:0000256" key="5">
    <source>
        <dbReference type="ARBA" id="ARBA00022723"/>
    </source>
</evidence>
<organism evidence="11 12">
    <name type="scientific">Mycena metata</name>
    <dbReference type="NCBI Taxonomy" id="1033252"/>
    <lineage>
        <taxon>Eukaryota</taxon>
        <taxon>Fungi</taxon>
        <taxon>Dikarya</taxon>
        <taxon>Basidiomycota</taxon>
        <taxon>Agaricomycotina</taxon>
        <taxon>Agaricomycetes</taxon>
        <taxon>Agaricomycetidae</taxon>
        <taxon>Agaricales</taxon>
        <taxon>Marasmiineae</taxon>
        <taxon>Mycenaceae</taxon>
        <taxon>Mycena</taxon>
    </lineage>
</organism>
<evidence type="ECO:0000256" key="4">
    <source>
        <dbReference type="ARBA" id="ARBA00022617"/>
    </source>
</evidence>
<evidence type="ECO:0000313" key="11">
    <source>
        <dbReference type="EMBL" id="KAJ7731639.1"/>
    </source>
</evidence>
<keyword evidence="6 10" id="KW-0560">Oxidoreductase</keyword>
<evidence type="ECO:0000256" key="2">
    <source>
        <dbReference type="ARBA" id="ARBA00005179"/>
    </source>
</evidence>
<sequence length="508" mass="56717">MAPLYLCLALSVAALALILRLRSRSKLPLPPGPRKLPLVGNLFDLPPTFEWKAYMEWGRKYDSDIIHLDLAGQSLIVLSSFQATDDLLEKRSSMYSDRSSFPMLVDLMGWDFNLSLMKYGARWRTHRRLFNQAFSPTAAKIFHPTEMKAARGLLHRLLHSPANFRQHIRQMAGETMMSLTYGIDVLPAHDPYISLAEEAVTSAAVATIPGKFLVDSIPMLKHIPDWFPGAGFKRQAREWRKLGRRVQEVPFNELKHRISSGTAPYSFAAQCLENLAESKDAYYTEETVRGTAAVVYIAGSDTTVAVLITFLLAMLANPEAQKKAQAEIDSVTGQTRLPDFNDQDALPYVSALVKEVLRWRPATPIGVPHFLPVEDEYRGFRIPANSIVIGNVWAILQDEVMYPDPLAFKPERFLLDGKPNPHVRDPQAAFGFGRRICPGRHMATSSVWMSVASILAAFDITKAVAEDGQAIEPTYEYLSEFISAPAPFKCSIRPRSRDLAALVEATVG</sequence>
<comment type="caution">
    <text evidence="11">The sequence shown here is derived from an EMBL/GenBank/DDBJ whole genome shotgun (WGS) entry which is preliminary data.</text>
</comment>
<dbReference type="InterPro" id="IPR017972">
    <property type="entry name" value="Cyt_P450_CS"/>
</dbReference>
<comment type="cofactor">
    <cofactor evidence="1 9">
        <name>heme</name>
        <dbReference type="ChEBI" id="CHEBI:30413"/>
    </cofactor>
</comment>
<feature type="binding site" description="axial binding residue" evidence="9">
    <location>
        <position position="437"/>
    </location>
    <ligand>
        <name>heme</name>
        <dbReference type="ChEBI" id="CHEBI:30413"/>
    </ligand>
    <ligandPart>
        <name>Fe</name>
        <dbReference type="ChEBI" id="CHEBI:18248"/>
    </ligandPart>
</feature>
<evidence type="ECO:0000256" key="1">
    <source>
        <dbReference type="ARBA" id="ARBA00001971"/>
    </source>
</evidence>
<dbReference type="PANTHER" id="PTHR46300">
    <property type="entry name" value="P450, PUTATIVE (EUROFUNG)-RELATED-RELATED"/>
    <property type="match status" value="1"/>
</dbReference>
<dbReference type="AlphaFoldDB" id="A0AAD7HZ54"/>
<dbReference type="InterPro" id="IPR001128">
    <property type="entry name" value="Cyt_P450"/>
</dbReference>
<dbReference type="EMBL" id="JARKIB010000151">
    <property type="protein sequence ID" value="KAJ7731639.1"/>
    <property type="molecule type" value="Genomic_DNA"/>
</dbReference>
<evidence type="ECO:0000313" key="12">
    <source>
        <dbReference type="Proteomes" id="UP001215598"/>
    </source>
</evidence>
<dbReference type="PROSITE" id="PS00086">
    <property type="entry name" value="CYTOCHROME_P450"/>
    <property type="match status" value="1"/>
</dbReference>
<dbReference type="InterPro" id="IPR050364">
    <property type="entry name" value="Cytochrome_P450_fung"/>
</dbReference>
<dbReference type="Pfam" id="PF00067">
    <property type="entry name" value="p450"/>
    <property type="match status" value="1"/>
</dbReference>
<dbReference type="PRINTS" id="PR00385">
    <property type="entry name" value="P450"/>
</dbReference>
<evidence type="ECO:0000256" key="8">
    <source>
        <dbReference type="ARBA" id="ARBA00023033"/>
    </source>
</evidence>
<dbReference type="InterPro" id="IPR002401">
    <property type="entry name" value="Cyt_P450_E_grp-I"/>
</dbReference>
<dbReference type="InterPro" id="IPR036396">
    <property type="entry name" value="Cyt_P450_sf"/>
</dbReference>
<dbReference type="GO" id="GO:0016705">
    <property type="term" value="F:oxidoreductase activity, acting on paired donors, with incorporation or reduction of molecular oxygen"/>
    <property type="evidence" value="ECO:0007669"/>
    <property type="project" value="InterPro"/>
</dbReference>